<evidence type="ECO:0000313" key="1">
    <source>
        <dbReference type="EMBL" id="GMF15351.1"/>
    </source>
</evidence>
<dbReference type="Proteomes" id="UP001165121">
    <property type="component" value="Unassembled WGS sequence"/>
</dbReference>
<evidence type="ECO:0000313" key="2">
    <source>
        <dbReference type="Proteomes" id="UP001165121"/>
    </source>
</evidence>
<protein>
    <submittedName>
        <fullName evidence="1">Unnamed protein product</fullName>
    </submittedName>
</protein>
<proteinExistence type="predicted"/>
<dbReference type="AlphaFoldDB" id="A0A9W6WS41"/>
<keyword evidence="2" id="KW-1185">Reference proteome</keyword>
<accession>A0A9W6WS41</accession>
<reference evidence="1" key="1">
    <citation type="submission" date="2023-04" db="EMBL/GenBank/DDBJ databases">
        <title>Phytophthora fragariaefolia NBRC 109709.</title>
        <authorList>
            <person name="Ichikawa N."/>
            <person name="Sato H."/>
            <person name="Tonouchi N."/>
        </authorList>
    </citation>
    <scope>NUCLEOTIDE SEQUENCE</scope>
    <source>
        <strain evidence="1">NBRC 109709</strain>
    </source>
</reference>
<comment type="caution">
    <text evidence="1">The sequence shown here is derived from an EMBL/GenBank/DDBJ whole genome shotgun (WGS) entry which is preliminary data.</text>
</comment>
<name>A0A9W6WS41_9STRA</name>
<gene>
    <name evidence="1" type="ORF">Pfra01_000039600</name>
</gene>
<dbReference type="EMBL" id="BSXT01000033">
    <property type="protein sequence ID" value="GMF15351.1"/>
    <property type="molecule type" value="Genomic_DNA"/>
</dbReference>
<sequence length="122" mass="11863">MSAGLSLTFSGVVPFGPAVSEGLASSTSVNSISTAATTASGLASGSFTFFNMSGSSAVLTSGIGAVPRVASVATPPATIAAPVNVPQVWPTTPAEFTHVVPSAGAISAAQMMMPQYSGGALE</sequence>
<organism evidence="1 2">
    <name type="scientific">Phytophthora fragariaefolia</name>
    <dbReference type="NCBI Taxonomy" id="1490495"/>
    <lineage>
        <taxon>Eukaryota</taxon>
        <taxon>Sar</taxon>
        <taxon>Stramenopiles</taxon>
        <taxon>Oomycota</taxon>
        <taxon>Peronosporomycetes</taxon>
        <taxon>Peronosporales</taxon>
        <taxon>Peronosporaceae</taxon>
        <taxon>Phytophthora</taxon>
    </lineage>
</organism>